<keyword evidence="6" id="KW-1185">Reference proteome</keyword>
<dbReference type="OrthoDB" id="9774179at2"/>
<organism evidence="5 6">
    <name type="scientific">Fervidicella metallireducens AeB</name>
    <dbReference type="NCBI Taxonomy" id="1403537"/>
    <lineage>
        <taxon>Bacteria</taxon>
        <taxon>Bacillati</taxon>
        <taxon>Bacillota</taxon>
        <taxon>Clostridia</taxon>
        <taxon>Eubacteriales</taxon>
        <taxon>Clostridiaceae</taxon>
        <taxon>Fervidicella</taxon>
    </lineage>
</organism>
<comment type="caution">
    <text evidence="5">The sequence shown here is derived from an EMBL/GenBank/DDBJ whole genome shotgun (WGS) entry which is preliminary data.</text>
</comment>
<dbReference type="PANTHER" id="PTHR43356:SF2">
    <property type="entry name" value="PHOSPHATE ACETYLTRANSFERASE"/>
    <property type="match status" value="1"/>
</dbReference>
<evidence type="ECO:0000259" key="4">
    <source>
        <dbReference type="Pfam" id="PF01515"/>
    </source>
</evidence>
<evidence type="ECO:0000256" key="2">
    <source>
        <dbReference type="ARBA" id="ARBA00022679"/>
    </source>
</evidence>
<dbReference type="AlphaFoldDB" id="A0A017RZW1"/>
<dbReference type="SUPFAM" id="SSF53659">
    <property type="entry name" value="Isocitrate/Isopropylmalate dehydrogenase-like"/>
    <property type="match status" value="1"/>
</dbReference>
<dbReference type="PIRSF" id="PIRSF000428">
    <property type="entry name" value="P_Ac_trans"/>
    <property type="match status" value="1"/>
</dbReference>
<dbReference type="InterPro" id="IPR050500">
    <property type="entry name" value="Phos_Acetyltrans/Butyryltrans"/>
</dbReference>
<dbReference type="NCBIfam" id="NF004472">
    <property type="entry name" value="PRK05805.1"/>
    <property type="match status" value="1"/>
</dbReference>
<keyword evidence="3 5" id="KW-0012">Acyltransferase</keyword>
<dbReference type="STRING" id="1403537.Q428_02460"/>
<comment type="similarity">
    <text evidence="1">Belongs to the phosphate acetyltransferase and butyryltransferase family.</text>
</comment>
<dbReference type="EC" id="2.3.1.19" evidence="5"/>
<keyword evidence="2 5" id="KW-0808">Transferase</keyword>
<dbReference type="Pfam" id="PF01515">
    <property type="entry name" value="PTA_PTB"/>
    <property type="match status" value="1"/>
</dbReference>
<dbReference type="PANTHER" id="PTHR43356">
    <property type="entry name" value="PHOSPHATE ACETYLTRANSFERASE"/>
    <property type="match status" value="1"/>
</dbReference>
<proteinExistence type="inferred from homology"/>
<name>A0A017RZW1_9CLOT</name>
<evidence type="ECO:0000313" key="6">
    <source>
        <dbReference type="Proteomes" id="UP000019681"/>
    </source>
</evidence>
<dbReference type="InterPro" id="IPR012147">
    <property type="entry name" value="P_Ac_Bu_trans"/>
</dbReference>
<gene>
    <name evidence="5" type="ORF">Q428_02460</name>
</gene>
<dbReference type="NCBIfam" id="TIGR02706">
    <property type="entry name" value="P_butyryltrans"/>
    <property type="match status" value="1"/>
</dbReference>
<dbReference type="Proteomes" id="UP000019681">
    <property type="component" value="Unassembled WGS sequence"/>
</dbReference>
<dbReference type="InterPro" id="IPR014079">
    <property type="entry name" value="Phosphate_butyryltransferase"/>
</dbReference>
<dbReference type="NCBIfam" id="NF006045">
    <property type="entry name" value="PRK08190.1"/>
    <property type="match status" value="1"/>
</dbReference>
<evidence type="ECO:0000256" key="1">
    <source>
        <dbReference type="ARBA" id="ARBA00005656"/>
    </source>
</evidence>
<protein>
    <submittedName>
        <fullName evidence="5">Phosphate butyryltransferase</fullName>
        <ecNumber evidence="5">2.3.1.19</ecNumber>
    </submittedName>
</protein>
<dbReference type="GO" id="GO:0050182">
    <property type="term" value="F:phosphate butyryltransferase activity"/>
    <property type="evidence" value="ECO:0007669"/>
    <property type="project" value="UniProtKB-EC"/>
</dbReference>
<accession>A0A017RZW1</accession>
<feature type="domain" description="Phosphate acetyl/butaryl transferase" evidence="4">
    <location>
        <begin position="78"/>
        <end position="293"/>
    </location>
</feature>
<dbReference type="GO" id="GO:0019605">
    <property type="term" value="P:butyrate metabolic process"/>
    <property type="evidence" value="ECO:0007669"/>
    <property type="project" value="InterPro"/>
</dbReference>
<reference evidence="5 6" key="1">
    <citation type="journal article" date="2014" name="Genome Announc.">
        <title>Draft Genome Sequence of Fervidicella metallireducens Strain AeBT, an Iron-Reducing Thermoanaerobe from the Great Artesian Basin.</title>
        <authorList>
            <person name="Patel B.K."/>
        </authorList>
    </citation>
    <scope>NUCLEOTIDE SEQUENCE [LARGE SCALE GENOMIC DNA]</scope>
    <source>
        <strain evidence="5 6">AeB</strain>
    </source>
</reference>
<dbReference type="EMBL" id="AZQP01000004">
    <property type="protein sequence ID" value="EYE89465.1"/>
    <property type="molecule type" value="Genomic_DNA"/>
</dbReference>
<sequence>MVRNFGELIEIAKQKPRMKLSVAAAQDDEVLLAVDAARKMGIVEAILVGDKAKIEKIAEEASIDITEYEIIDCRDLVESARIAVSLVSQGKADFLMKGLIGTADLLRAVLDKEIGLRGKNLLSHVMVYDVPTYHKLVFLTDGGMVTYPDLGQKVQIVQNAVTVAKALGVNPIHVAPLCAVEVINPDMQATLDAAALTKMNQRGQIKDCVIDGPLALDLAISKEAAKHKGVSSPVAGEADILLVPNIESGNLLGKSLTYFANAKSAGVIMGAKCPIVLVSRADTHESKLNSIALGSLVANLK</sequence>
<dbReference type="InterPro" id="IPR002505">
    <property type="entry name" value="PTA_PTB"/>
</dbReference>
<evidence type="ECO:0000256" key="3">
    <source>
        <dbReference type="ARBA" id="ARBA00023315"/>
    </source>
</evidence>
<dbReference type="Gene3D" id="3.40.718.10">
    <property type="entry name" value="Isopropylmalate Dehydrogenase"/>
    <property type="match status" value="1"/>
</dbReference>
<evidence type="ECO:0000313" key="5">
    <source>
        <dbReference type="EMBL" id="EYE89465.1"/>
    </source>
</evidence>
<dbReference type="RefSeq" id="WP_035377823.1">
    <property type="nucleotide sequence ID" value="NZ_AZQP01000004.1"/>
</dbReference>